<dbReference type="SUPFAM" id="SSF48371">
    <property type="entry name" value="ARM repeat"/>
    <property type="match status" value="1"/>
</dbReference>
<dbReference type="EMBL" id="LT607411">
    <property type="protein sequence ID" value="SCF25154.1"/>
    <property type="molecule type" value="Genomic_DNA"/>
</dbReference>
<reference evidence="1" key="2">
    <citation type="submission" date="2016-06" db="EMBL/GenBank/DDBJ databases">
        <authorList>
            <person name="Kjaerup R.B."/>
            <person name="Dalgaard T.S."/>
            <person name="Juul-Madsen H.R."/>
        </authorList>
    </citation>
    <scope>NUCLEOTIDE SEQUENCE [LARGE SCALE GENOMIC DNA]</scope>
    <source>
        <strain evidence="1">DSM 43909</strain>
    </source>
</reference>
<evidence type="ECO:0008006" key="4">
    <source>
        <dbReference type="Google" id="ProtNLM"/>
    </source>
</evidence>
<evidence type="ECO:0000313" key="1">
    <source>
        <dbReference type="EMBL" id="SCE79641.1"/>
    </source>
</evidence>
<sequence length="140" mass="15354">MQDPDPGLLATITAASSPRWSDRAKAGHDLARRAERDDIAELLLRLLLDEHDTAVTDATSHALLQRDDTHGVRLIAQAVAGANDEQLDHLYAALGQHLLPDGPTDRFITLCSQLIQDPNPTVRNGTQRLLTWIKPWAPSA</sequence>
<proteinExistence type="predicted"/>
<organism evidence="1 3">
    <name type="scientific">Micromonospora viridifaciens</name>
    <dbReference type="NCBI Taxonomy" id="1881"/>
    <lineage>
        <taxon>Bacteria</taxon>
        <taxon>Bacillati</taxon>
        <taxon>Actinomycetota</taxon>
        <taxon>Actinomycetes</taxon>
        <taxon>Micromonosporales</taxon>
        <taxon>Micromonosporaceae</taxon>
        <taxon>Micromonospora</taxon>
    </lineage>
</organism>
<accession>A0A1C4V727</accession>
<dbReference type="InterPro" id="IPR016024">
    <property type="entry name" value="ARM-type_fold"/>
</dbReference>
<gene>
    <name evidence="1" type="ORF">GA0074695_1191</name>
    <name evidence="2" type="ORF">GA0074695_4807</name>
</gene>
<protein>
    <recommendedName>
        <fullName evidence="4">HEAT repeat-containing protein</fullName>
    </recommendedName>
</protein>
<keyword evidence="3" id="KW-1185">Reference proteome</keyword>
<reference evidence="3" key="1">
    <citation type="submission" date="2016-06" db="EMBL/GenBank/DDBJ databases">
        <authorList>
            <person name="Varghese N."/>
            <person name="Submissions Spin"/>
        </authorList>
    </citation>
    <scope>NUCLEOTIDE SEQUENCE [LARGE SCALE GENOMIC DNA]</scope>
    <source>
        <strain evidence="3">DSM 43909</strain>
    </source>
</reference>
<dbReference type="Proteomes" id="UP000198242">
    <property type="component" value="Chromosome I"/>
</dbReference>
<dbReference type="OrthoDB" id="3873233at2"/>
<dbReference type="RefSeq" id="WP_089005327.1">
    <property type="nucleotide sequence ID" value="NZ_LT607411.1"/>
</dbReference>
<evidence type="ECO:0000313" key="3">
    <source>
        <dbReference type="Proteomes" id="UP000198242"/>
    </source>
</evidence>
<evidence type="ECO:0000313" key="2">
    <source>
        <dbReference type="EMBL" id="SCF25154.1"/>
    </source>
</evidence>
<name>A0A1C4V727_MICVI</name>
<dbReference type="AlphaFoldDB" id="A0A1C4V727"/>
<dbReference type="EMBL" id="LT607411">
    <property type="protein sequence ID" value="SCE79641.1"/>
    <property type="molecule type" value="Genomic_DNA"/>
</dbReference>